<evidence type="ECO:0000313" key="3">
    <source>
        <dbReference type="Proteomes" id="UP000295611"/>
    </source>
</evidence>
<keyword evidence="1" id="KW-0812">Transmembrane</keyword>
<organism evidence="2 3">
    <name type="scientific">Paludibacterium purpuratum</name>
    <dbReference type="NCBI Taxonomy" id="1144873"/>
    <lineage>
        <taxon>Bacteria</taxon>
        <taxon>Pseudomonadati</taxon>
        <taxon>Pseudomonadota</taxon>
        <taxon>Betaproteobacteria</taxon>
        <taxon>Neisseriales</taxon>
        <taxon>Chromobacteriaceae</taxon>
        <taxon>Paludibacterium</taxon>
    </lineage>
</organism>
<name>A0A4R7AWW0_9NEIS</name>
<evidence type="ECO:0000313" key="2">
    <source>
        <dbReference type="EMBL" id="TDR71636.1"/>
    </source>
</evidence>
<keyword evidence="3" id="KW-1185">Reference proteome</keyword>
<reference evidence="2 3" key="1">
    <citation type="submission" date="2019-03" db="EMBL/GenBank/DDBJ databases">
        <title>Genomic Encyclopedia of Type Strains, Phase III (KMG-III): the genomes of soil and plant-associated and newly described type strains.</title>
        <authorList>
            <person name="Whitman W."/>
        </authorList>
    </citation>
    <scope>NUCLEOTIDE SEQUENCE [LARGE SCALE GENOMIC DNA]</scope>
    <source>
        <strain evidence="2 3">CECT 8976</strain>
    </source>
</reference>
<proteinExistence type="predicted"/>
<keyword evidence="1" id="KW-0472">Membrane</keyword>
<dbReference type="Proteomes" id="UP000295611">
    <property type="component" value="Unassembled WGS sequence"/>
</dbReference>
<sequence>MVLKTILKNAYDRFYFSRLRNALTLRRSLVFALICLAVALTPATRSPWISRLLLSLGILLIASLIPGLIGFRKSMLNLIPCGNGRWEIRLALLPFFRARSMARLDTNYLELEVFTILRYAYAQHLVGTITMASHLFSNRERRAGRAEDIQAYFIGWQANQQENLDRVTNWRAFLINRMIRARNRDDGKARHLVTPGPIHGIVIHCRAETFH</sequence>
<gene>
    <name evidence="2" type="ORF">DFP86_11847</name>
</gene>
<accession>A0A4R7AWW0</accession>
<dbReference type="RefSeq" id="WP_133683825.1">
    <property type="nucleotide sequence ID" value="NZ_SNZP01000018.1"/>
</dbReference>
<protein>
    <submittedName>
        <fullName evidence="2">Uncharacterized protein</fullName>
    </submittedName>
</protein>
<evidence type="ECO:0000256" key="1">
    <source>
        <dbReference type="SAM" id="Phobius"/>
    </source>
</evidence>
<dbReference type="EMBL" id="SNZP01000018">
    <property type="protein sequence ID" value="TDR71636.1"/>
    <property type="molecule type" value="Genomic_DNA"/>
</dbReference>
<keyword evidence="1" id="KW-1133">Transmembrane helix</keyword>
<feature type="transmembrane region" description="Helical" evidence="1">
    <location>
        <begin position="55"/>
        <end position="71"/>
    </location>
</feature>
<comment type="caution">
    <text evidence="2">The sequence shown here is derived from an EMBL/GenBank/DDBJ whole genome shotgun (WGS) entry which is preliminary data.</text>
</comment>
<dbReference type="AlphaFoldDB" id="A0A4R7AWW0"/>